<organism evidence="1">
    <name type="scientific">uncultured Sulfurovum sp</name>
    <dbReference type="NCBI Taxonomy" id="269237"/>
    <lineage>
        <taxon>Bacteria</taxon>
        <taxon>Pseudomonadati</taxon>
        <taxon>Campylobacterota</taxon>
        <taxon>Epsilonproteobacteria</taxon>
        <taxon>Campylobacterales</taxon>
        <taxon>Sulfurovaceae</taxon>
        <taxon>Sulfurovum</taxon>
        <taxon>environmental samples</taxon>
    </lineage>
</organism>
<dbReference type="AlphaFoldDB" id="A0A6S6T6H7"/>
<sequence>MEEKEIHLVKRVSKELGLTYKELGEQIGYTEGNLKKAVHDNRTTEQLKKAIELYLKTLKLEKTINETEEMKKQVRTFMKFISE</sequence>
<gene>
    <name evidence="1" type="ORF">HELGO_WM18690</name>
</gene>
<proteinExistence type="predicted"/>
<protein>
    <submittedName>
        <fullName evidence="1">Uncharacterized protein</fullName>
    </submittedName>
</protein>
<reference evidence="1" key="1">
    <citation type="submission" date="2020-01" db="EMBL/GenBank/DDBJ databases">
        <authorList>
            <person name="Meier V. D."/>
            <person name="Meier V D."/>
        </authorList>
    </citation>
    <scope>NUCLEOTIDE SEQUENCE</scope>
    <source>
        <strain evidence="1">HLG_WM_MAG_02</strain>
    </source>
</reference>
<name>A0A6S6T6H7_9BACT</name>
<evidence type="ECO:0000313" key="1">
    <source>
        <dbReference type="EMBL" id="CAA6818921.1"/>
    </source>
</evidence>
<dbReference type="EMBL" id="CACVAZ010000119">
    <property type="protein sequence ID" value="CAA6818921.1"/>
    <property type="molecule type" value="Genomic_DNA"/>
</dbReference>
<accession>A0A6S6T6H7</accession>